<dbReference type="Gene3D" id="1.10.10.10">
    <property type="entry name" value="Winged helix-like DNA-binding domain superfamily/Winged helix DNA-binding domain"/>
    <property type="match status" value="1"/>
</dbReference>
<evidence type="ECO:0000256" key="2">
    <source>
        <dbReference type="ARBA" id="ARBA00023015"/>
    </source>
</evidence>
<dbReference type="Pfam" id="PF00126">
    <property type="entry name" value="HTH_1"/>
    <property type="match status" value="1"/>
</dbReference>
<dbReference type="PANTHER" id="PTHR30579:SF7">
    <property type="entry name" value="HTH-TYPE TRANSCRIPTIONAL REGULATOR LRHA-RELATED"/>
    <property type="match status" value="1"/>
</dbReference>
<dbReference type="InterPro" id="IPR036388">
    <property type="entry name" value="WH-like_DNA-bd_sf"/>
</dbReference>
<dbReference type="Pfam" id="PF03466">
    <property type="entry name" value="LysR_substrate"/>
    <property type="match status" value="1"/>
</dbReference>
<dbReference type="SUPFAM" id="SSF53850">
    <property type="entry name" value="Periplasmic binding protein-like II"/>
    <property type="match status" value="1"/>
</dbReference>
<evidence type="ECO:0000259" key="5">
    <source>
        <dbReference type="PROSITE" id="PS50931"/>
    </source>
</evidence>
<comment type="similarity">
    <text evidence="1">Belongs to the LysR transcriptional regulatory family.</text>
</comment>
<dbReference type="InterPro" id="IPR050176">
    <property type="entry name" value="LTTR"/>
</dbReference>
<dbReference type="AlphaFoldDB" id="A0A376AIQ1"/>
<keyword evidence="2" id="KW-0805">Transcription regulation</keyword>
<dbReference type="Proteomes" id="UP000254764">
    <property type="component" value="Unassembled WGS sequence"/>
</dbReference>
<evidence type="ECO:0000313" key="7">
    <source>
        <dbReference type="Proteomes" id="UP000254764"/>
    </source>
</evidence>
<dbReference type="InterPro" id="IPR000847">
    <property type="entry name" value="LysR_HTH_N"/>
</dbReference>
<keyword evidence="7" id="KW-1185">Reference proteome</keyword>
<organism evidence="6 7">
    <name type="scientific">Ciceribacter selenitireducens ATCC BAA-1503</name>
    <dbReference type="NCBI Taxonomy" id="1336235"/>
    <lineage>
        <taxon>Bacteria</taxon>
        <taxon>Pseudomonadati</taxon>
        <taxon>Pseudomonadota</taxon>
        <taxon>Alphaproteobacteria</taxon>
        <taxon>Hyphomicrobiales</taxon>
        <taxon>Rhizobiaceae</taxon>
        <taxon>Ciceribacter</taxon>
    </lineage>
</organism>
<dbReference type="EMBL" id="UEYP01000005">
    <property type="protein sequence ID" value="SSC67706.1"/>
    <property type="molecule type" value="Genomic_DNA"/>
</dbReference>
<keyword evidence="4" id="KW-0804">Transcription</keyword>
<dbReference type="GO" id="GO:0003677">
    <property type="term" value="F:DNA binding"/>
    <property type="evidence" value="ECO:0007669"/>
    <property type="project" value="UniProtKB-KW"/>
</dbReference>
<dbReference type="PROSITE" id="PS50931">
    <property type="entry name" value="HTH_LYSR"/>
    <property type="match status" value="1"/>
</dbReference>
<dbReference type="Gene3D" id="3.40.190.10">
    <property type="entry name" value="Periplasmic binding protein-like II"/>
    <property type="match status" value="2"/>
</dbReference>
<keyword evidence="3" id="KW-0238">DNA-binding</keyword>
<name>A0A376AIQ1_9HYPH</name>
<dbReference type="PANTHER" id="PTHR30579">
    <property type="entry name" value="TRANSCRIPTIONAL REGULATOR"/>
    <property type="match status" value="1"/>
</dbReference>
<proteinExistence type="inferred from homology"/>
<accession>A0A376AIQ1</accession>
<dbReference type="OrthoDB" id="8097684at2"/>
<sequence length="288" mass="30700">METIDPELLRTFLAFVDTGSLTRAAEIVGRSPSAVTAQMQRLEVVVGDTLLEQAGRGRTLTPTGETLVGHARRILDAHREALLSLKGARADGRIALGCTQDFAERGLPDILRLFSVTHPRLRLDLRIGRSAELASAFARGELDLVLAMRDGTSIDERMVLREPMLWLGSAHCLQRAGGEVPLALLDAPCSFRNAAIAALDGAGRRYRIAASSASLSGLAAALKAGIAVTARTARMTTDGITRLDSAFGLPELPDAEFSLRLRPDATTPARSLADLLTDMLPQSAPAQS</sequence>
<evidence type="ECO:0000256" key="4">
    <source>
        <dbReference type="ARBA" id="ARBA00023163"/>
    </source>
</evidence>
<dbReference type="SUPFAM" id="SSF46785">
    <property type="entry name" value="Winged helix' DNA-binding domain"/>
    <property type="match status" value="1"/>
</dbReference>
<dbReference type="GO" id="GO:0003700">
    <property type="term" value="F:DNA-binding transcription factor activity"/>
    <property type="evidence" value="ECO:0007669"/>
    <property type="project" value="InterPro"/>
</dbReference>
<evidence type="ECO:0000313" key="6">
    <source>
        <dbReference type="EMBL" id="SSC67706.1"/>
    </source>
</evidence>
<gene>
    <name evidence="6" type="ORF">RHIZ70_3414</name>
</gene>
<protein>
    <recommendedName>
        <fullName evidence="5">HTH lysR-type domain-containing protein</fullName>
    </recommendedName>
</protein>
<evidence type="ECO:0000256" key="3">
    <source>
        <dbReference type="ARBA" id="ARBA00023125"/>
    </source>
</evidence>
<dbReference type="RefSeq" id="WP_115670269.1">
    <property type="nucleotide sequence ID" value="NZ_UEYP01000005.1"/>
</dbReference>
<dbReference type="InterPro" id="IPR036390">
    <property type="entry name" value="WH_DNA-bd_sf"/>
</dbReference>
<evidence type="ECO:0000256" key="1">
    <source>
        <dbReference type="ARBA" id="ARBA00009437"/>
    </source>
</evidence>
<dbReference type="InterPro" id="IPR005119">
    <property type="entry name" value="LysR_subst-bd"/>
</dbReference>
<feature type="domain" description="HTH lysR-type" evidence="5">
    <location>
        <begin position="4"/>
        <end position="61"/>
    </location>
</feature>
<dbReference type="STRING" id="1336235.GCA_000518785_04304"/>
<reference evidence="7" key="1">
    <citation type="submission" date="2018-07" db="EMBL/GenBank/DDBJ databases">
        <authorList>
            <person name="Peiro R."/>
            <person name="Begona"/>
            <person name="Cbmso G."/>
            <person name="Lopez M."/>
            <person name="Gonzalez S."/>
        </authorList>
    </citation>
    <scope>NUCLEOTIDE SEQUENCE [LARGE SCALE GENOMIC DNA]</scope>
</reference>